<keyword evidence="6 7" id="KW-0472">Membrane</keyword>
<comment type="subcellular location">
    <subcellularLocation>
        <location evidence="1">Membrane</location>
        <topology evidence="1">Multi-pass membrane protein</topology>
    </subcellularLocation>
</comment>
<evidence type="ECO:0000256" key="6">
    <source>
        <dbReference type="ARBA" id="ARBA00023136"/>
    </source>
</evidence>
<organism evidence="9 10">
    <name type="scientific">Trifolium pratense</name>
    <name type="common">Red clover</name>
    <dbReference type="NCBI Taxonomy" id="57577"/>
    <lineage>
        <taxon>Eukaryota</taxon>
        <taxon>Viridiplantae</taxon>
        <taxon>Streptophyta</taxon>
        <taxon>Embryophyta</taxon>
        <taxon>Tracheophyta</taxon>
        <taxon>Spermatophyta</taxon>
        <taxon>Magnoliopsida</taxon>
        <taxon>eudicotyledons</taxon>
        <taxon>Gunneridae</taxon>
        <taxon>Pentapetalae</taxon>
        <taxon>rosids</taxon>
        <taxon>fabids</taxon>
        <taxon>Fabales</taxon>
        <taxon>Fabaceae</taxon>
        <taxon>Papilionoideae</taxon>
        <taxon>50 kb inversion clade</taxon>
        <taxon>NPAAA clade</taxon>
        <taxon>Hologalegina</taxon>
        <taxon>IRL clade</taxon>
        <taxon>Trifolieae</taxon>
        <taxon>Trifolium</taxon>
    </lineage>
</organism>
<feature type="non-terminal residue" evidence="9">
    <location>
        <position position="120"/>
    </location>
</feature>
<reference evidence="9 10" key="2">
    <citation type="journal article" date="2017" name="Front. Plant Sci.">
        <title>Gene Classification and Mining of Molecular Markers Useful in Red Clover (Trifolium pratense) Breeding.</title>
        <authorList>
            <person name="Istvanek J."/>
            <person name="Dluhosova J."/>
            <person name="Dluhos P."/>
            <person name="Patkova L."/>
            <person name="Nedelnik J."/>
            <person name="Repkova J."/>
        </authorList>
    </citation>
    <scope>NUCLEOTIDE SEQUENCE [LARGE SCALE GENOMIC DNA]</scope>
    <source>
        <strain evidence="10">cv. Tatra</strain>
        <tissue evidence="9">Young leaves</tissue>
    </source>
</reference>
<dbReference type="InterPro" id="IPR013057">
    <property type="entry name" value="AA_transpt_TM"/>
</dbReference>
<evidence type="ECO:0000256" key="2">
    <source>
        <dbReference type="ARBA" id="ARBA00022448"/>
    </source>
</evidence>
<keyword evidence="4" id="KW-0029">Amino-acid transport</keyword>
<comment type="caution">
    <text evidence="9">The sequence shown here is derived from an EMBL/GenBank/DDBJ whole genome shotgun (WGS) entry which is preliminary data.</text>
</comment>
<keyword evidence="3 7" id="KW-0812">Transmembrane</keyword>
<feature type="transmembrane region" description="Helical" evidence="7">
    <location>
        <begin position="45"/>
        <end position="66"/>
    </location>
</feature>
<dbReference type="EMBL" id="ASHM01052949">
    <property type="protein sequence ID" value="PNX87081.1"/>
    <property type="molecule type" value="Genomic_DNA"/>
</dbReference>
<dbReference type="Pfam" id="PF01490">
    <property type="entry name" value="Aa_trans"/>
    <property type="match status" value="1"/>
</dbReference>
<dbReference type="PANTHER" id="PTHR22950:SF577">
    <property type="entry name" value="AMINO ACID TRANSPORTER, TRANSMEMBRANE DOMAIN-CONTAINING PROTEIN-RELATED"/>
    <property type="match status" value="1"/>
</dbReference>
<evidence type="ECO:0000313" key="9">
    <source>
        <dbReference type="EMBL" id="PNX87081.1"/>
    </source>
</evidence>
<evidence type="ECO:0000256" key="3">
    <source>
        <dbReference type="ARBA" id="ARBA00022692"/>
    </source>
</evidence>
<feature type="domain" description="Amino acid transporter transmembrane" evidence="8">
    <location>
        <begin position="22"/>
        <end position="120"/>
    </location>
</feature>
<dbReference type="STRING" id="57577.A0A2K3M8G1"/>
<evidence type="ECO:0000313" key="10">
    <source>
        <dbReference type="Proteomes" id="UP000236291"/>
    </source>
</evidence>
<gene>
    <name evidence="9" type="ORF">L195_g043166</name>
</gene>
<dbReference type="GO" id="GO:0031090">
    <property type="term" value="C:organelle membrane"/>
    <property type="evidence" value="ECO:0007669"/>
    <property type="project" value="UniProtKB-ARBA"/>
</dbReference>
<name>A0A2K3M8G1_TRIPR</name>
<dbReference type="GO" id="GO:0015179">
    <property type="term" value="F:L-amino acid transmembrane transporter activity"/>
    <property type="evidence" value="ECO:0007669"/>
    <property type="project" value="TreeGrafter"/>
</dbReference>
<dbReference type="ExpressionAtlas" id="A0A2K3M8G1">
    <property type="expression patterns" value="baseline"/>
</dbReference>
<sequence>MSPSAGIHVPLLPGSKSTAEHGTIPGAVFNVATSIIGSGIMSIPAILKVLGVFPSIALILIVAVLAEVSVDFLMRFTDAGAKTTYAGVMKEAFGSVGALTTKVFVIINNFGGLILLLIII</sequence>
<feature type="transmembrane region" description="Helical" evidence="7">
    <location>
        <begin position="99"/>
        <end position="119"/>
    </location>
</feature>
<keyword evidence="5 7" id="KW-1133">Transmembrane helix</keyword>
<dbReference type="PANTHER" id="PTHR22950">
    <property type="entry name" value="AMINO ACID TRANSPORTER"/>
    <property type="match status" value="1"/>
</dbReference>
<accession>A0A2K3M8G1</accession>
<proteinExistence type="predicted"/>
<protein>
    <submittedName>
        <fullName evidence="9">Putative sodium-coupled neutral amino acid transporter 6-like protein</fullName>
    </submittedName>
</protein>
<evidence type="ECO:0000256" key="7">
    <source>
        <dbReference type="SAM" id="Phobius"/>
    </source>
</evidence>
<evidence type="ECO:0000259" key="8">
    <source>
        <dbReference type="Pfam" id="PF01490"/>
    </source>
</evidence>
<evidence type="ECO:0000256" key="5">
    <source>
        <dbReference type="ARBA" id="ARBA00022989"/>
    </source>
</evidence>
<reference evidence="9 10" key="1">
    <citation type="journal article" date="2014" name="Am. J. Bot.">
        <title>Genome assembly and annotation for red clover (Trifolium pratense; Fabaceae).</title>
        <authorList>
            <person name="Istvanek J."/>
            <person name="Jaros M."/>
            <person name="Krenek A."/>
            <person name="Repkova J."/>
        </authorList>
    </citation>
    <scope>NUCLEOTIDE SEQUENCE [LARGE SCALE GENOMIC DNA]</scope>
    <source>
        <strain evidence="10">cv. Tatra</strain>
        <tissue evidence="9">Young leaves</tissue>
    </source>
</reference>
<evidence type="ECO:0000256" key="1">
    <source>
        <dbReference type="ARBA" id="ARBA00004141"/>
    </source>
</evidence>
<dbReference type="AlphaFoldDB" id="A0A2K3M8G1"/>
<dbReference type="Proteomes" id="UP000236291">
    <property type="component" value="Unassembled WGS sequence"/>
</dbReference>
<keyword evidence="2" id="KW-0813">Transport</keyword>
<evidence type="ECO:0000256" key="4">
    <source>
        <dbReference type="ARBA" id="ARBA00022970"/>
    </source>
</evidence>